<evidence type="ECO:0000313" key="1">
    <source>
        <dbReference type="EMBL" id="ONM11065.1"/>
    </source>
</evidence>
<name>A0A1D6LAB1_MAIZE</name>
<organism evidence="1">
    <name type="scientific">Zea mays</name>
    <name type="common">Maize</name>
    <dbReference type="NCBI Taxonomy" id="4577"/>
    <lineage>
        <taxon>Eukaryota</taxon>
        <taxon>Viridiplantae</taxon>
        <taxon>Streptophyta</taxon>
        <taxon>Embryophyta</taxon>
        <taxon>Tracheophyta</taxon>
        <taxon>Spermatophyta</taxon>
        <taxon>Magnoliopsida</taxon>
        <taxon>Liliopsida</taxon>
        <taxon>Poales</taxon>
        <taxon>Poaceae</taxon>
        <taxon>PACMAD clade</taxon>
        <taxon>Panicoideae</taxon>
        <taxon>Andropogonodae</taxon>
        <taxon>Andropogoneae</taxon>
        <taxon>Tripsacinae</taxon>
        <taxon>Zea</taxon>
    </lineage>
</organism>
<dbReference type="GO" id="GO:0008168">
    <property type="term" value="F:methyltransferase activity"/>
    <property type="evidence" value="ECO:0007669"/>
    <property type="project" value="UniProtKB-KW"/>
</dbReference>
<protein>
    <submittedName>
        <fullName evidence="1">S-adenosyl-L-methionine-dependent methyltransferase superfamily protein</fullName>
    </submittedName>
</protein>
<sequence>MRCKSAPMGRSRWRWSIRRESTTSLTWYDFHDSAVLARICRNGAPLESGKARVLKHSII</sequence>
<proteinExistence type="predicted"/>
<dbReference type="EMBL" id="CM007647">
    <property type="protein sequence ID" value="ONM11065.1"/>
    <property type="molecule type" value="Genomic_DNA"/>
</dbReference>
<dbReference type="AlphaFoldDB" id="A0A1D6LAB1"/>
<gene>
    <name evidence="1" type="ORF">ZEAMMB73_Zm00001d034717</name>
</gene>
<keyword evidence="1" id="KW-0808">Transferase</keyword>
<dbReference type="GO" id="GO:0032259">
    <property type="term" value="P:methylation"/>
    <property type="evidence" value="ECO:0007669"/>
    <property type="project" value="UniProtKB-KW"/>
</dbReference>
<reference evidence="1" key="1">
    <citation type="submission" date="2015-12" db="EMBL/GenBank/DDBJ databases">
        <title>Update maize B73 reference genome by single molecule sequencing technologies.</title>
        <authorList>
            <consortium name="Maize Genome Sequencing Project"/>
            <person name="Ware D."/>
        </authorList>
    </citation>
    <scope>NUCLEOTIDE SEQUENCE [LARGE SCALE GENOMIC DNA]</scope>
    <source>
        <tissue evidence="1">Seedling</tissue>
    </source>
</reference>
<keyword evidence="1" id="KW-0489">Methyltransferase</keyword>
<accession>A0A1D6LAB1</accession>